<evidence type="ECO:0000313" key="2">
    <source>
        <dbReference type="Proteomes" id="UP000836841"/>
    </source>
</evidence>
<sequence>MASTALRSSGRPSIFQILNNIQGDFCNDEVLARLVHFWKARNFKKGNILMGVELLLLDSKLKNFLINPCKTLYKVSDHNKAICFTDQTTMVEVTEGDHEIETQKFRLRTFNDFSAIADMEINLFGK</sequence>
<reference evidence="1 2" key="1">
    <citation type="submission" date="2022-03" db="EMBL/GenBank/DDBJ databases">
        <authorList>
            <person name="Nunn A."/>
            <person name="Chopra R."/>
            <person name="Nunn A."/>
            <person name="Contreras Garrido A."/>
        </authorList>
    </citation>
    <scope>NUCLEOTIDE SEQUENCE [LARGE SCALE GENOMIC DNA]</scope>
</reference>
<dbReference type="Proteomes" id="UP000836841">
    <property type="component" value="Chromosome 6"/>
</dbReference>
<dbReference type="AlphaFoldDB" id="A0AAU9SS38"/>
<name>A0AAU9SS38_THLAR</name>
<evidence type="ECO:0008006" key="3">
    <source>
        <dbReference type="Google" id="ProtNLM"/>
    </source>
</evidence>
<dbReference type="EMBL" id="OU466862">
    <property type="protein sequence ID" value="CAH2071153.1"/>
    <property type="molecule type" value="Genomic_DNA"/>
</dbReference>
<proteinExistence type="predicted"/>
<feature type="non-terminal residue" evidence="1">
    <location>
        <position position="126"/>
    </location>
</feature>
<keyword evidence="2" id="KW-1185">Reference proteome</keyword>
<protein>
    <recommendedName>
        <fullName evidence="3">F-box associated domain-containing protein</fullName>
    </recommendedName>
</protein>
<gene>
    <name evidence="1" type="ORF">TAV2_LOCUS21731</name>
</gene>
<accession>A0AAU9SS38</accession>
<evidence type="ECO:0000313" key="1">
    <source>
        <dbReference type="EMBL" id="CAH2071153.1"/>
    </source>
</evidence>
<organism evidence="1 2">
    <name type="scientific">Thlaspi arvense</name>
    <name type="common">Field penny-cress</name>
    <dbReference type="NCBI Taxonomy" id="13288"/>
    <lineage>
        <taxon>Eukaryota</taxon>
        <taxon>Viridiplantae</taxon>
        <taxon>Streptophyta</taxon>
        <taxon>Embryophyta</taxon>
        <taxon>Tracheophyta</taxon>
        <taxon>Spermatophyta</taxon>
        <taxon>Magnoliopsida</taxon>
        <taxon>eudicotyledons</taxon>
        <taxon>Gunneridae</taxon>
        <taxon>Pentapetalae</taxon>
        <taxon>rosids</taxon>
        <taxon>malvids</taxon>
        <taxon>Brassicales</taxon>
        <taxon>Brassicaceae</taxon>
        <taxon>Thlaspideae</taxon>
        <taxon>Thlaspi</taxon>
    </lineage>
</organism>